<dbReference type="Proteomes" id="UP000470302">
    <property type="component" value="Unassembled WGS sequence"/>
</dbReference>
<organism evidence="8 9">
    <name type="scientific">Duganella vulcania</name>
    <dbReference type="NCBI Taxonomy" id="2692166"/>
    <lineage>
        <taxon>Bacteria</taxon>
        <taxon>Pseudomonadati</taxon>
        <taxon>Pseudomonadota</taxon>
        <taxon>Betaproteobacteria</taxon>
        <taxon>Burkholderiales</taxon>
        <taxon>Oxalobacteraceae</taxon>
        <taxon>Telluria group</taxon>
        <taxon>Duganella</taxon>
    </lineage>
</organism>
<feature type="binding site" evidence="6">
    <location>
        <position position="116"/>
    </location>
    <ligand>
        <name>S-adenosyl-L-methionine</name>
        <dbReference type="ChEBI" id="CHEBI:59789"/>
    </ligand>
</feature>
<protein>
    <recommendedName>
        <fullName evidence="5">Chemotaxis protein methyltransferase</fullName>
        <ecNumber evidence="5">2.1.1.80</ecNumber>
    </recommendedName>
</protein>
<accession>A0A845GBF7</accession>
<dbReference type="InterPro" id="IPR022642">
    <property type="entry name" value="CheR_C"/>
</dbReference>
<keyword evidence="3 5" id="KW-0808">Transferase</keyword>
<sequence length="268" mass="29818">MSGIDITDQEFGQFQRFIFAAAGISMSDGKKALVSGRLAKRLQQHGLGSYGAYFRLLASGSAPQEVQTAVDLLTTNETYFFRETVHFDALRAHALKASEPGRPYRVWSAACSSGEEAYSMAMVLDDTLGRRPWDIVATDISTQVLRRAQAAHYPDERARHTPPEYLRRYCLKGHGEQQGTLLVEAALRERVRFAQVNLNQSLPSLGTFDAVFLRNVMIYFSPETKRQVVARVLSLLRPGGLFCIGRSESLNDISDAVQTVAPSVFRKP</sequence>
<dbReference type="InterPro" id="IPR022641">
    <property type="entry name" value="CheR_N"/>
</dbReference>
<comment type="caution">
    <text evidence="8">The sequence shown here is derived from an EMBL/GenBank/DDBJ whole genome shotgun (WGS) entry which is preliminary data.</text>
</comment>
<evidence type="ECO:0000256" key="6">
    <source>
        <dbReference type="PIRSR" id="PIRSR000410-1"/>
    </source>
</evidence>
<feature type="binding site" evidence="6">
    <location>
        <position position="76"/>
    </location>
    <ligand>
        <name>S-adenosyl-L-methionine</name>
        <dbReference type="ChEBI" id="CHEBI:59789"/>
    </ligand>
</feature>
<dbReference type="PRINTS" id="PR00996">
    <property type="entry name" value="CHERMTFRASE"/>
</dbReference>
<dbReference type="Gene3D" id="1.10.155.10">
    <property type="entry name" value="Chemotaxis receptor methyltransferase CheR, N-terminal domain"/>
    <property type="match status" value="1"/>
</dbReference>
<dbReference type="InterPro" id="IPR050903">
    <property type="entry name" value="Bact_Chemotaxis_MeTrfase"/>
</dbReference>
<name>A0A845GBF7_9BURK</name>
<evidence type="ECO:0000256" key="3">
    <source>
        <dbReference type="ARBA" id="ARBA00022679"/>
    </source>
</evidence>
<dbReference type="PIRSF" id="PIRSF000410">
    <property type="entry name" value="CheR"/>
    <property type="match status" value="1"/>
</dbReference>
<dbReference type="EC" id="2.1.1.80" evidence="5"/>
<dbReference type="Pfam" id="PF03705">
    <property type="entry name" value="CheR_N"/>
    <property type="match status" value="1"/>
</dbReference>
<dbReference type="GO" id="GO:0032259">
    <property type="term" value="P:methylation"/>
    <property type="evidence" value="ECO:0007669"/>
    <property type="project" value="UniProtKB-KW"/>
</dbReference>
<evidence type="ECO:0000256" key="4">
    <source>
        <dbReference type="ARBA" id="ARBA00022691"/>
    </source>
</evidence>
<dbReference type="Gene3D" id="3.40.50.150">
    <property type="entry name" value="Vaccinia Virus protein VP39"/>
    <property type="match status" value="1"/>
</dbReference>
<feature type="binding site" evidence="6">
    <location>
        <position position="78"/>
    </location>
    <ligand>
        <name>S-adenosyl-L-methionine</name>
        <dbReference type="ChEBI" id="CHEBI:59789"/>
    </ligand>
</feature>
<evidence type="ECO:0000256" key="1">
    <source>
        <dbReference type="ARBA" id="ARBA00001541"/>
    </source>
</evidence>
<feature type="binding site" evidence="6">
    <location>
        <position position="139"/>
    </location>
    <ligand>
        <name>S-adenosyl-L-methionine</name>
        <dbReference type="ChEBI" id="CHEBI:59789"/>
    </ligand>
</feature>
<gene>
    <name evidence="8" type="ORF">GTP91_26915</name>
</gene>
<dbReference type="SUPFAM" id="SSF47757">
    <property type="entry name" value="Chemotaxis receptor methyltransferase CheR, N-terminal domain"/>
    <property type="match status" value="1"/>
</dbReference>
<dbReference type="Pfam" id="PF01739">
    <property type="entry name" value="CheR"/>
    <property type="match status" value="1"/>
</dbReference>
<reference evidence="8 9" key="1">
    <citation type="submission" date="2020-01" db="EMBL/GenBank/DDBJ databases">
        <title>Novel species isolated from a subtropical stream in China.</title>
        <authorList>
            <person name="Lu H."/>
        </authorList>
    </citation>
    <scope>NUCLEOTIDE SEQUENCE [LARGE SCALE GENOMIC DNA]</scope>
    <source>
        <strain evidence="8 9">FT82W</strain>
    </source>
</reference>
<evidence type="ECO:0000313" key="9">
    <source>
        <dbReference type="Proteomes" id="UP000470302"/>
    </source>
</evidence>
<dbReference type="RefSeq" id="WP_161099522.1">
    <property type="nucleotide sequence ID" value="NZ_WWCW01000141.1"/>
</dbReference>
<feature type="binding site" evidence="6">
    <location>
        <begin position="214"/>
        <end position="215"/>
    </location>
    <ligand>
        <name>S-adenosyl-L-methionine</name>
        <dbReference type="ChEBI" id="CHEBI:59789"/>
    </ligand>
</feature>
<dbReference type="InterPro" id="IPR000780">
    <property type="entry name" value="CheR_MeTrfase"/>
</dbReference>
<comment type="catalytic activity">
    <reaction evidence="1 5">
        <text>L-glutamyl-[protein] + S-adenosyl-L-methionine = [protein]-L-glutamate 5-O-methyl ester + S-adenosyl-L-homocysteine</text>
        <dbReference type="Rhea" id="RHEA:24452"/>
        <dbReference type="Rhea" id="RHEA-COMP:10208"/>
        <dbReference type="Rhea" id="RHEA-COMP:10311"/>
        <dbReference type="ChEBI" id="CHEBI:29973"/>
        <dbReference type="ChEBI" id="CHEBI:57856"/>
        <dbReference type="ChEBI" id="CHEBI:59789"/>
        <dbReference type="ChEBI" id="CHEBI:82795"/>
        <dbReference type="EC" id="2.1.1.80"/>
    </reaction>
</comment>
<keyword evidence="4 5" id="KW-0949">S-adenosyl-L-methionine</keyword>
<feature type="binding site" evidence="6">
    <location>
        <begin position="197"/>
        <end position="198"/>
    </location>
    <ligand>
        <name>S-adenosyl-L-methionine</name>
        <dbReference type="ChEBI" id="CHEBI:59789"/>
    </ligand>
</feature>
<evidence type="ECO:0000313" key="8">
    <source>
        <dbReference type="EMBL" id="MYM90792.1"/>
    </source>
</evidence>
<evidence type="ECO:0000259" key="7">
    <source>
        <dbReference type="PROSITE" id="PS50123"/>
    </source>
</evidence>
<dbReference type="InterPro" id="IPR029063">
    <property type="entry name" value="SAM-dependent_MTases_sf"/>
</dbReference>
<dbReference type="InterPro" id="IPR026024">
    <property type="entry name" value="Chemotaxis_MeTrfase_CheR"/>
</dbReference>
<dbReference type="AlphaFoldDB" id="A0A845GBF7"/>
<dbReference type="CDD" id="cd02440">
    <property type="entry name" value="AdoMet_MTases"/>
    <property type="match status" value="1"/>
</dbReference>
<dbReference type="PROSITE" id="PS50123">
    <property type="entry name" value="CHER"/>
    <property type="match status" value="1"/>
</dbReference>
<feature type="domain" description="CheR-type methyltransferase" evidence="7">
    <location>
        <begin position="1"/>
        <end position="268"/>
    </location>
</feature>
<proteinExistence type="predicted"/>
<evidence type="ECO:0000256" key="5">
    <source>
        <dbReference type="PIRNR" id="PIRNR000410"/>
    </source>
</evidence>
<dbReference type="PANTHER" id="PTHR24422:SF26">
    <property type="entry name" value="CHEMOTAXIS PROTEIN METHYLTRANSFERASE"/>
    <property type="match status" value="1"/>
</dbReference>
<evidence type="ECO:0000256" key="2">
    <source>
        <dbReference type="ARBA" id="ARBA00022603"/>
    </source>
</evidence>
<dbReference type="PANTHER" id="PTHR24422">
    <property type="entry name" value="CHEMOTAXIS PROTEIN METHYLTRANSFERASE"/>
    <property type="match status" value="1"/>
</dbReference>
<dbReference type="GO" id="GO:0008983">
    <property type="term" value="F:protein-glutamate O-methyltransferase activity"/>
    <property type="evidence" value="ECO:0007669"/>
    <property type="project" value="UniProtKB-EC"/>
</dbReference>
<dbReference type="SMART" id="SM00138">
    <property type="entry name" value="MeTrc"/>
    <property type="match status" value="1"/>
</dbReference>
<feature type="binding site" evidence="6">
    <location>
        <position position="82"/>
    </location>
    <ligand>
        <name>S-adenosyl-L-methionine</name>
        <dbReference type="ChEBI" id="CHEBI:59789"/>
    </ligand>
</feature>
<dbReference type="SUPFAM" id="SSF53335">
    <property type="entry name" value="S-adenosyl-L-methionine-dependent methyltransferases"/>
    <property type="match status" value="1"/>
</dbReference>
<dbReference type="EMBL" id="WWCW01000141">
    <property type="protein sequence ID" value="MYM90792.1"/>
    <property type="molecule type" value="Genomic_DNA"/>
</dbReference>
<comment type="function">
    <text evidence="5">Methylation of the membrane-bound methyl-accepting chemotaxis proteins (MCP) to form gamma-glutamyl methyl ester residues in MCP.</text>
</comment>
<keyword evidence="2 5" id="KW-0489">Methyltransferase</keyword>
<dbReference type="InterPro" id="IPR036804">
    <property type="entry name" value="CheR_N_sf"/>
</dbReference>